<reference evidence="1 2" key="1">
    <citation type="submission" date="2016-05" db="EMBL/GenBank/DDBJ databases">
        <authorList>
            <person name="Lavstsen T."/>
            <person name="Jespersen J.S."/>
        </authorList>
    </citation>
    <scope>NUCLEOTIDE SEQUENCE [LARGE SCALE GENOMIC DNA]</scope>
    <source>
        <strain evidence="1 2">SM-5815</strain>
    </source>
</reference>
<gene>
    <name evidence="1" type="ORF">A7X83_12260</name>
</gene>
<accession>A0A2W6I2L1</accession>
<dbReference type="Proteomes" id="UP000249614">
    <property type="component" value="Unassembled WGS sequence"/>
</dbReference>
<evidence type="ECO:0000313" key="2">
    <source>
        <dbReference type="Proteomes" id="UP000249614"/>
    </source>
</evidence>
<sequence length="62" mass="6722">MRGVAIGAFVHEHPLKVVTLSVLHGRLQASDLKEKKGRRAVGGRLLIGIHQQGLGVFASRVR</sequence>
<dbReference type="AlphaFoldDB" id="A0A2W6I2L1"/>
<organism evidence="1 2">
    <name type="scientific">Stenotrophomonas maltophilia</name>
    <name type="common">Pseudomonas maltophilia</name>
    <name type="synonym">Xanthomonas maltophilia</name>
    <dbReference type="NCBI Taxonomy" id="40324"/>
    <lineage>
        <taxon>Bacteria</taxon>
        <taxon>Pseudomonadati</taxon>
        <taxon>Pseudomonadota</taxon>
        <taxon>Gammaproteobacteria</taxon>
        <taxon>Lysobacterales</taxon>
        <taxon>Lysobacteraceae</taxon>
        <taxon>Stenotrophomonas</taxon>
        <taxon>Stenotrophomonas maltophilia group</taxon>
    </lineage>
</organism>
<name>A0A2W6I2L1_STEMA</name>
<dbReference type="EMBL" id="LXXM01000192">
    <property type="protein sequence ID" value="PZS89861.1"/>
    <property type="molecule type" value="Genomic_DNA"/>
</dbReference>
<comment type="caution">
    <text evidence="1">The sequence shown here is derived from an EMBL/GenBank/DDBJ whole genome shotgun (WGS) entry which is preliminary data.</text>
</comment>
<evidence type="ECO:0000313" key="1">
    <source>
        <dbReference type="EMBL" id="PZS89861.1"/>
    </source>
</evidence>
<proteinExistence type="predicted"/>
<protein>
    <submittedName>
        <fullName evidence="1">Uncharacterized protein</fullName>
    </submittedName>
</protein>